<dbReference type="PANTHER" id="PTHR30461">
    <property type="entry name" value="DNA-INVERTASE FROM LAMBDOID PROPHAGE"/>
    <property type="match status" value="1"/>
</dbReference>
<protein>
    <recommendedName>
        <fullName evidence="3">Resolvase/invertase-type recombinase catalytic domain-containing protein</fullName>
    </recommendedName>
</protein>
<keyword evidence="2" id="KW-0233">DNA recombination</keyword>
<dbReference type="InterPro" id="IPR038109">
    <property type="entry name" value="DNA_bind_recomb_sf"/>
</dbReference>
<evidence type="ECO:0000313" key="4">
    <source>
        <dbReference type="EMBL" id="OAH54167.1"/>
    </source>
</evidence>
<dbReference type="SUPFAM" id="SSF53041">
    <property type="entry name" value="Resolvase-like"/>
    <property type="match status" value="1"/>
</dbReference>
<dbReference type="AlphaFoldDB" id="A0AAP7FPE7"/>
<dbReference type="Gene3D" id="3.90.1750.20">
    <property type="entry name" value="Putative Large Serine Recombinase, Chain B, Domain 2"/>
    <property type="match status" value="1"/>
</dbReference>
<dbReference type="InterPro" id="IPR011109">
    <property type="entry name" value="DNA_bind_recombinase_dom"/>
</dbReference>
<dbReference type="Gene3D" id="3.40.50.1390">
    <property type="entry name" value="Resolvase, N-terminal catalytic domain"/>
    <property type="match status" value="1"/>
</dbReference>
<reference evidence="5" key="1">
    <citation type="submission" date="2016-02" db="EMBL/GenBank/DDBJ databases">
        <title>Dietzia cinnamea strain CD11_5 genome sequencing and assembly.</title>
        <authorList>
            <person name="Kaur G."/>
            <person name="Nair G.R."/>
            <person name="Mayilraj S."/>
        </authorList>
    </citation>
    <scope>NUCLEOTIDE SEQUENCE [LARGE SCALE GENOMIC DNA]</scope>
    <source>
        <strain evidence="5">CD10_2</strain>
    </source>
</reference>
<dbReference type="InterPro" id="IPR025827">
    <property type="entry name" value="Zn_ribbon_recom_dom"/>
</dbReference>
<dbReference type="GO" id="GO:0003677">
    <property type="term" value="F:DNA binding"/>
    <property type="evidence" value="ECO:0007669"/>
    <property type="project" value="UniProtKB-KW"/>
</dbReference>
<dbReference type="PANTHER" id="PTHR30461:SF2">
    <property type="entry name" value="SERINE RECOMBINASE PINE-RELATED"/>
    <property type="match status" value="1"/>
</dbReference>
<name>A0AAP7FPE7_9PSED</name>
<dbReference type="InterPro" id="IPR050639">
    <property type="entry name" value="SSR_resolvase"/>
</dbReference>
<organism evidence="4 5">
    <name type="scientific">Pseudomonas monteilii</name>
    <dbReference type="NCBI Taxonomy" id="76759"/>
    <lineage>
        <taxon>Bacteria</taxon>
        <taxon>Pseudomonadati</taxon>
        <taxon>Pseudomonadota</taxon>
        <taxon>Gammaproteobacteria</taxon>
        <taxon>Pseudomonadales</taxon>
        <taxon>Pseudomonadaceae</taxon>
        <taxon>Pseudomonas</taxon>
    </lineage>
</organism>
<comment type="caution">
    <text evidence="4">The sequence shown here is derived from an EMBL/GenBank/DDBJ whole genome shotgun (WGS) entry which is preliminary data.</text>
</comment>
<proteinExistence type="predicted"/>
<evidence type="ECO:0000256" key="1">
    <source>
        <dbReference type="ARBA" id="ARBA00023125"/>
    </source>
</evidence>
<dbReference type="GO" id="GO:0000150">
    <property type="term" value="F:DNA strand exchange activity"/>
    <property type="evidence" value="ECO:0007669"/>
    <property type="project" value="InterPro"/>
</dbReference>
<dbReference type="InterPro" id="IPR006119">
    <property type="entry name" value="Resolv_N"/>
</dbReference>
<accession>A0AAP7FPE7</accession>
<feature type="domain" description="Resolvase/invertase-type recombinase catalytic" evidence="3">
    <location>
        <begin position="3"/>
        <end position="164"/>
    </location>
</feature>
<dbReference type="Pfam" id="PF00239">
    <property type="entry name" value="Resolvase"/>
    <property type="match status" value="1"/>
</dbReference>
<evidence type="ECO:0000256" key="2">
    <source>
        <dbReference type="ARBA" id="ARBA00023172"/>
    </source>
</evidence>
<dbReference type="Pfam" id="PF07508">
    <property type="entry name" value="Recombinase"/>
    <property type="match status" value="1"/>
</dbReference>
<dbReference type="EMBL" id="LSTU01000018">
    <property type="protein sequence ID" value="OAH54167.1"/>
    <property type="molecule type" value="Genomic_DNA"/>
</dbReference>
<dbReference type="CDD" id="cd00338">
    <property type="entry name" value="Ser_Recombinase"/>
    <property type="match status" value="1"/>
</dbReference>
<dbReference type="Proteomes" id="UP000077242">
    <property type="component" value="Unassembled WGS sequence"/>
</dbReference>
<gene>
    <name evidence="4" type="ORF">AYJ70_18490</name>
</gene>
<dbReference type="PROSITE" id="PS51736">
    <property type="entry name" value="RECOMBINASES_3"/>
    <property type="match status" value="1"/>
</dbReference>
<sequence length="559" mass="62632">MPAAIPYIRFSSARQTTGSSAERQQQMVTQWLTQHSEYTLSDLTYKDLGKSGYHGDHIEEGGGFAMLLVAVKAGDIKAGDVVLVEAIDRAGRLHPLKMLNEVVTPILEAGVSIITLDDGVTYTFESAASGHLFLLVAKIQAAHNYSKQLSERTKASYAIRREQAKATGKVKRNTPIWLNSDGEPNETVVPYIKQVFELYVSGVGKNAIANRLRASGVEELATCSGPTVESWLRNQAVIGNWEYGKDDPNKTTEIIRGVYPRVVSDELFLLAQQRKKEAATKPRERTSKHFLVGLVKCAICNSNYIIHHKDGKPNNMRCGVHHRLKSAGCSNAETIPYQVVHSLFVSTAHLYIGKALQAIQLTENDKRKLALNAERGEVTASIERLVKLALKFDTPEIEAELEVTTQRRIAIDEELSVLERSNNAERRVGNSHFETQYKSAVEHDRMLRDDPIQLSALLRQAGYAITVHTEHKLFVSDDIEPWVYIGVKRKGNQTLGYRIKSGKEEWLISPTIPQPPIANATTDHSDQLSDHLKYIFQRSVPFEGYLQNQFEWTTKTETK</sequence>
<dbReference type="InterPro" id="IPR036162">
    <property type="entry name" value="Resolvase-like_N_sf"/>
</dbReference>
<keyword evidence="1" id="KW-0238">DNA-binding</keyword>
<dbReference type="Pfam" id="PF13408">
    <property type="entry name" value="Zn_ribbon_recom"/>
    <property type="match status" value="1"/>
</dbReference>
<evidence type="ECO:0000259" key="3">
    <source>
        <dbReference type="PROSITE" id="PS51736"/>
    </source>
</evidence>
<dbReference type="RefSeq" id="WP_063977293.1">
    <property type="nucleotide sequence ID" value="NZ_LSTU01000018.1"/>
</dbReference>
<evidence type="ECO:0000313" key="5">
    <source>
        <dbReference type="Proteomes" id="UP000077242"/>
    </source>
</evidence>
<dbReference type="SMART" id="SM00857">
    <property type="entry name" value="Resolvase"/>
    <property type="match status" value="1"/>
</dbReference>